<evidence type="ECO:0000313" key="5">
    <source>
        <dbReference type="EMBL" id="KAG9326973.1"/>
    </source>
</evidence>
<dbReference type="Pfam" id="PF08031">
    <property type="entry name" value="BBE"/>
    <property type="match status" value="1"/>
</dbReference>
<dbReference type="SUPFAM" id="SSF56176">
    <property type="entry name" value="FAD-binding/transporter-associated domain-like"/>
    <property type="match status" value="1"/>
</dbReference>
<dbReference type="EMBL" id="JAIFTL010000011">
    <property type="protein sequence ID" value="KAG9326973.1"/>
    <property type="molecule type" value="Genomic_DNA"/>
</dbReference>
<gene>
    <name evidence="5" type="ORF">KVV02_001923</name>
</gene>
<comment type="caution">
    <text evidence="5">The sequence shown here is derived from an EMBL/GenBank/DDBJ whole genome shotgun (WGS) entry which is preliminary data.</text>
</comment>
<dbReference type="Pfam" id="PF01565">
    <property type="entry name" value="FAD_binding_4"/>
    <property type="match status" value="1"/>
</dbReference>
<feature type="chain" id="PRO_5040494832" description="FAD-binding PCMH-type domain-containing protein" evidence="3">
    <location>
        <begin position="27"/>
        <end position="594"/>
    </location>
</feature>
<keyword evidence="3" id="KW-0732">Signal</keyword>
<evidence type="ECO:0000256" key="2">
    <source>
        <dbReference type="ARBA" id="ARBA00023002"/>
    </source>
</evidence>
<dbReference type="InterPro" id="IPR016169">
    <property type="entry name" value="FAD-bd_PCMH_sub2"/>
</dbReference>
<dbReference type="InterPro" id="IPR036318">
    <property type="entry name" value="FAD-bd_PCMH-like_sf"/>
</dbReference>
<dbReference type="GO" id="GO:0071949">
    <property type="term" value="F:FAD binding"/>
    <property type="evidence" value="ECO:0007669"/>
    <property type="project" value="InterPro"/>
</dbReference>
<sequence length="594" mass="64956">MLEMQLHSLTLVGALLLAGFAHQAVAAPEDSSSSNPTGKTCRCLPTQPCWPDKASWDAFGQTVGGLITTTPPAYECHDPHYDEAKCQEIQKGYFFDHWRQHQPGAMQQVNWEMSGDRGCLGFNKTSQCYQGAVPLYTVKALTFEHVQNTVRFAAKNNIRLAIKNTGHDYLGRSTAASSINLWVYYMKDMTFSDNFVPEGAPAGSSGSGAVVLGSGVLWKDVYRAAEDHKVVVVGGAEATVGTSGGYCQAGGHSPISPRHGLCVDNVLQYKVVTADGELKVANSHQNTDLFWALRGGGGGTFGVVVEAVYKTHPAFDNINFAAYQLYFKNDTETFPKILNAFLSRQVEWSDAGWSGYAYVMENFMAILYYLPNADHATAQASFDPFLGVLANLGTVKVEGNITNFPSFWKAFDSAPPSTEGNAGRNALLGSRLIPRRNFESTKGVEDLTTALVNIQKDLKEYGNPVGTFITHLVAGGAVRNGTNAETSVLPAWRKALMHIVDMTAWTDDTPLVLQKLFARKLTAANQRLRDLTPGSGAYFNEADPNEPNWQTNFFGSNYKRLKAIKDKVDPQGVFACSKCVGSEDWNSDLTCRRR</sequence>
<dbReference type="InterPro" id="IPR012951">
    <property type="entry name" value="BBE"/>
</dbReference>
<feature type="signal peptide" evidence="3">
    <location>
        <begin position="1"/>
        <end position="26"/>
    </location>
</feature>
<protein>
    <recommendedName>
        <fullName evidence="4">FAD-binding PCMH-type domain-containing protein</fullName>
    </recommendedName>
</protein>
<evidence type="ECO:0000313" key="6">
    <source>
        <dbReference type="Proteomes" id="UP000717515"/>
    </source>
</evidence>
<comment type="similarity">
    <text evidence="1">Belongs to the oxygen-dependent FAD-linked oxidoreductase family.</text>
</comment>
<accession>A0A9P8A9W3</accession>
<evidence type="ECO:0000259" key="4">
    <source>
        <dbReference type="PROSITE" id="PS51387"/>
    </source>
</evidence>
<feature type="domain" description="FAD-binding PCMH-type" evidence="4">
    <location>
        <begin position="130"/>
        <end position="314"/>
    </location>
</feature>
<dbReference type="AlphaFoldDB" id="A0A9P8A9W3"/>
<dbReference type="PROSITE" id="PS51387">
    <property type="entry name" value="FAD_PCMH"/>
    <property type="match status" value="1"/>
</dbReference>
<evidence type="ECO:0000256" key="3">
    <source>
        <dbReference type="SAM" id="SignalP"/>
    </source>
</evidence>
<dbReference type="Gene3D" id="3.30.465.10">
    <property type="match status" value="2"/>
</dbReference>
<name>A0A9P8A9W3_MORAP</name>
<dbReference type="InterPro" id="IPR050432">
    <property type="entry name" value="FAD-linked_Oxidoreductases_BP"/>
</dbReference>
<keyword evidence="2" id="KW-0560">Oxidoreductase</keyword>
<proteinExistence type="inferred from homology"/>
<dbReference type="PANTHER" id="PTHR13878">
    <property type="entry name" value="GULONOLACTONE OXIDASE"/>
    <property type="match status" value="1"/>
</dbReference>
<organism evidence="5 6">
    <name type="scientific">Mortierella alpina</name>
    <name type="common">Oleaginous fungus</name>
    <name type="synonym">Mortierella renispora</name>
    <dbReference type="NCBI Taxonomy" id="64518"/>
    <lineage>
        <taxon>Eukaryota</taxon>
        <taxon>Fungi</taxon>
        <taxon>Fungi incertae sedis</taxon>
        <taxon>Mucoromycota</taxon>
        <taxon>Mortierellomycotina</taxon>
        <taxon>Mortierellomycetes</taxon>
        <taxon>Mortierellales</taxon>
        <taxon>Mortierellaceae</taxon>
        <taxon>Mortierella</taxon>
    </lineage>
</organism>
<evidence type="ECO:0000256" key="1">
    <source>
        <dbReference type="ARBA" id="ARBA00005466"/>
    </source>
</evidence>
<dbReference type="InterPro" id="IPR006094">
    <property type="entry name" value="Oxid_FAD_bind_N"/>
</dbReference>
<reference evidence="5" key="1">
    <citation type="submission" date="2021-07" db="EMBL/GenBank/DDBJ databases">
        <title>Draft genome of Mortierella alpina, strain LL118, isolated from an aspen leaf litter sample.</title>
        <authorList>
            <person name="Yang S."/>
            <person name="Vinatzer B.A."/>
        </authorList>
    </citation>
    <scope>NUCLEOTIDE SEQUENCE</scope>
    <source>
        <strain evidence="5">LL118</strain>
    </source>
</reference>
<dbReference type="Proteomes" id="UP000717515">
    <property type="component" value="Unassembled WGS sequence"/>
</dbReference>
<dbReference type="GO" id="GO:0016491">
    <property type="term" value="F:oxidoreductase activity"/>
    <property type="evidence" value="ECO:0007669"/>
    <property type="project" value="UniProtKB-KW"/>
</dbReference>
<dbReference type="InterPro" id="IPR016166">
    <property type="entry name" value="FAD-bd_PCMH"/>
</dbReference>
<dbReference type="PANTHER" id="PTHR13878:SF91">
    <property type="entry name" value="FAD BINDING DOMAIN PROTEIN (AFU_ORTHOLOGUE AFUA_6G12070)-RELATED"/>
    <property type="match status" value="1"/>
</dbReference>